<dbReference type="VEuPathDB" id="TriTrypDB:LPAL13_210014700"/>
<dbReference type="Pfam" id="PF14934">
    <property type="entry name" value="TMEM254"/>
    <property type="match status" value="1"/>
</dbReference>
<dbReference type="KEGG" id="lpan:LPMP_211070"/>
<evidence type="ECO:0000313" key="4">
    <source>
        <dbReference type="Proteomes" id="UP000063063"/>
    </source>
</evidence>
<evidence type="ECO:0000256" key="1">
    <source>
        <dbReference type="SAM" id="MobiDB-lite"/>
    </source>
</evidence>
<dbReference type="GeneID" id="22574929"/>
<dbReference type="RefSeq" id="XP_010698894.1">
    <property type="nucleotide sequence ID" value="XM_010700592.1"/>
</dbReference>
<dbReference type="VEuPathDB" id="TriTrypDB:LPMP_211070"/>
<dbReference type="AlphaFoldDB" id="A0A088RQ48"/>
<feature type="transmembrane region" description="Helical" evidence="2">
    <location>
        <begin position="38"/>
        <end position="58"/>
    </location>
</feature>
<feature type="compositionally biased region" description="Basic and acidic residues" evidence="1">
    <location>
        <begin position="1"/>
        <end position="10"/>
    </location>
</feature>
<dbReference type="Proteomes" id="UP000063063">
    <property type="component" value="Chromosome 21"/>
</dbReference>
<gene>
    <name evidence="3" type="ORF">LPMP_211070</name>
</gene>
<reference evidence="3 4" key="1">
    <citation type="journal article" date="2015" name="Sci. Rep.">
        <title>The genome of Leishmania panamensis: insights into genomics of the L. (Viannia) subgenus.</title>
        <authorList>
            <person name="Llanes A."/>
            <person name="Restrepo C.M."/>
            <person name="Vecchio G.D."/>
            <person name="Anguizola F.J."/>
            <person name="Lleonart R."/>
        </authorList>
    </citation>
    <scope>NUCLEOTIDE SEQUENCE [LARGE SCALE GENOMIC DNA]</scope>
    <source>
        <strain evidence="3 4">MHOM/PA/94/PSC-1</strain>
    </source>
</reference>
<evidence type="ECO:0000313" key="3">
    <source>
        <dbReference type="EMBL" id="AIN98187.1"/>
    </source>
</evidence>
<name>A0A088RQ48_LEIPA</name>
<keyword evidence="4" id="KW-1185">Reference proteome</keyword>
<proteinExistence type="predicted"/>
<dbReference type="EMBL" id="CP009390">
    <property type="protein sequence ID" value="AIN98187.1"/>
    <property type="molecule type" value="Genomic_DNA"/>
</dbReference>
<keyword evidence="2" id="KW-0812">Transmembrane</keyword>
<feature type="region of interest" description="Disordered" evidence="1">
    <location>
        <begin position="1"/>
        <end position="22"/>
    </location>
</feature>
<dbReference type="InterPro" id="IPR028110">
    <property type="entry name" value="TMEM254"/>
</dbReference>
<evidence type="ECO:0000256" key="2">
    <source>
        <dbReference type="SAM" id="Phobius"/>
    </source>
</evidence>
<sequence length="200" mass="22415">MPSESKKAIDGGHSGVASTAAIPGGPLKRHRLPYRRPLPPFLPLVLLFLLLNYLAFAVEVDDKEGVVLLPEYVHGIARKRDALRQAAAAGQVLTEPIPFNVFLFFEESVMGTLFQVGRFLFRSHFGIQVVCVLAWLVHLFELGVCFRICWSCNASFLVALRYMYCTCVGGFTQLSPLIQARDAWVREMRATEELKSKKSQ</sequence>
<dbReference type="eggNOG" id="ENOG502S84S">
    <property type="taxonomic scope" value="Eukaryota"/>
</dbReference>
<keyword evidence="2" id="KW-1133">Transmembrane helix</keyword>
<dbReference type="OrthoDB" id="262994at2759"/>
<organism evidence="3 4">
    <name type="scientific">Leishmania panamensis</name>
    <dbReference type="NCBI Taxonomy" id="5679"/>
    <lineage>
        <taxon>Eukaryota</taxon>
        <taxon>Discoba</taxon>
        <taxon>Euglenozoa</taxon>
        <taxon>Kinetoplastea</taxon>
        <taxon>Metakinetoplastina</taxon>
        <taxon>Trypanosomatida</taxon>
        <taxon>Trypanosomatidae</taxon>
        <taxon>Leishmaniinae</taxon>
        <taxon>Leishmania</taxon>
        <taxon>Leishmania guyanensis species complex</taxon>
    </lineage>
</organism>
<protein>
    <submittedName>
        <fullName evidence="3">Uncharacterized protein</fullName>
    </submittedName>
</protein>
<keyword evidence="2" id="KW-0472">Membrane</keyword>
<feature type="transmembrane region" description="Helical" evidence="2">
    <location>
        <begin position="119"/>
        <end position="137"/>
    </location>
</feature>
<accession>A0A088RQ48</accession>